<reference evidence="2 3" key="1">
    <citation type="submission" date="2015-09" db="EMBL/GenBank/DDBJ databases">
        <title>Sorangium comparison.</title>
        <authorList>
            <person name="Zaburannyi N."/>
            <person name="Bunk B."/>
            <person name="Overmann J."/>
            <person name="Mueller R."/>
        </authorList>
    </citation>
    <scope>NUCLEOTIDE SEQUENCE [LARGE SCALE GENOMIC DNA]</scope>
    <source>
        <strain evidence="2 3">So ce836</strain>
    </source>
</reference>
<sequence length="353" mass="39045">MSQTSIQPAARNRGRARRRWLPTTAVCALLGIAGALLGSSCGRERRCFSEERCEPCPGHCLEDEVVDTLGVAATHIVWVGKQGEEPSCEEYGLEHELDWWLDLQDDPSCPPCRCERDDCAGGSVRFRRSADSCEEADEYRGEWHLYPPWDVCEPMEDYVTSSVTVPWYDVLPACTSRDDLFQPGATWKRKARSCWARQPREYSCGSNPNVPTCLVDPRVLSDGFRLCAAVNVTNNPAEPSITDAPCPPELPEKLDMYRWVSGCGTCDCESDGELCSMEFSFYRDQACSELLLTHTPTTESVCIDLAEPAAMGGIKLRLLAEGHGDCIDRGRVGLGEKIEPGWGQTFCCKPLGG</sequence>
<evidence type="ECO:0000313" key="2">
    <source>
        <dbReference type="EMBL" id="AUX36221.1"/>
    </source>
</evidence>
<gene>
    <name evidence="2" type="ORF">SOCE836_084280</name>
</gene>
<accession>A0A4P2R117</accession>
<keyword evidence="1" id="KW-0812">Transmembrane</keyword>
<dbReference type="Proteomes" id="UP000295497">
    <property type="component" value="Chromosome"/>
</dbReference>
<dbReference type="AlphaFoldDB" id="A0A4P2R117"/>
<keyword evidence="1" id="KW-0472">Membrane</keyword>
<feature type="transmembrane region" description="Helical" evidence="1">
    <location>
        <begin position="20"/>
        <end position="38"/>
    </location>
</feature>
<evidence type="ECO:0000313" key="3">
    <source>
        <dbReference type="Proteomes" id="UP000295497"/>
    </source>
</evidence>
<keyword evidence="1" id="KW-1133">Transmembrane helix</keyword>
<organism evidence="2 3">
    <name type="scientific">Sorangium cellulosum</name>
    <name type="common">Polyangium cellulosum</name>
    <dbReference type="NCBI Taxonomy" id="56"/>
    <lineage>
        <taxon>Bacteria</taxon>
        <taxon>Pseudomonadati</taxon>
        <taxon>Myxococcota</taxon>
        <taxon>Polyangia</taxon>
        <taxon>Polyangiales</taxon>
        <taxon>Polyangiaceae</taxon>
        <taxon>Sorangium</taxon>
    </lineage>
</organism>
<protein>
    <submittedName>
        <fullName evidence="2">Uncharacterized protein</fullName>
    </submittedName>
</protein>
<proteinExistence type="predicted"/>
<dbReference type="EMBL" id="CP012672">
    <property type="protein sequence ID" value="AUX36221.1"/>
    <property type="molecule type" value="Genomic_DNA"/>
</dbReference>
<evidence type="ECO:0000256" key="1">
    <source>
        <dbReference type="SAM" id="Phobius"/>
    </source>
</evidence>
<name>A0A4P2R117_SORCE</name>
<dbReference type="RefSeq" id="WP_129579083.1">
    <property type="nucleotide sequence ID" value="NZ_CP012672.1"/>
</dbReference>